<dbReference type="InterPro" id="IPR001611">
    <property type="entry name" value="Leu-rich_rpt"/>
</dbReference>
<dbReference type="AlphaFoldDB" id="A0AAE0C6X0"/>
<gene>
    <name evidence="3" type="ORF">CYMTET_41065</name>
</gene>
<evidence type="ECO:0000313" key="3">
    <source>
        <dbReference type="EMBL" id="KAK3249512.1"/>
    </source>
</evidence>
<dbReference type="GO" id="GO:0005930">
    <property type="term" value="C:axoneme"/>
    <property type="evidence" value="ECO:0007669"/>
    <property type="project" value="UniProtKB-SubCell"/>
</dbReference>
<comment type="caution">
    <text evidence="3">The sequence shown here is derived from an EMBL/GenBank/DDBJ whole genome shotgun (WGS) entry which is preliminary data.</text>
</comment>
<evidence type="ECO:0000256" key="2">
    <source>
        <dbReference type="SAM" id="MobiDB-lite"/>
    </source>
</evidence>
<protein>
    <submittedName>
        <fullName evidence="3">Uncharacterized protein</fullName>
    </submittedName>
</protein>
<dbReference type="InterPro" id="IPR032675">
    <property type="entry name" value="LRR_dom_sf"/>
</dbReference>
<evidence type="ECO:0000256" key="1">
    <source>
        <dbReference type="ARBA" id="ARBA00004430"/>
    </source>
</evidence>
<feature type="region of interest" description="Disordered" evidence="2">
    <location>
        <begin position="34"/>
        <end position="61"/>
    </location>
</feature>
<proteinExistence type="predicted"/>
<sequence length="366" mass="40245">MDDFLVLVDSKIEALRARELASRTQPDATWVGTRIRGNSSEAADVAPLDPDGSNRHQAPSEWTESEWYRNTVDRFASELSAQISRVGALLARADVFPEVGGPRPSKQSDDPAYVQEPLHSHGAGRFRAVQGLKVGRRYVPHIVSWDLRGNGIRGTVPTEIGTFTKLRDLGFTNTDVTGTLPTEIAKMTRLGNILNFRNDYSERCYMTGQLPTEIGLILKNGWADWRIVGTNFTGTLPTEIGHASTNINWIYLYSNSFVGTLPTELGKLGWGGWLERLYLYDNSLTGTLPTELAALTQLSSMSVSGNSMTGTVPMEMGILTSVDNLRAGGCGLEEHQRGARVLPYMDNFLVLLSSKVEALRAHELTS</sequence>
<reference evidence="3 4" key="1">
    <citation type="journal article" date="2015" name="Genome Biol. Evol.">
        <title>Comparative Genomics of a Bacterivorous Green Alga Reveals Evolutionary Causalities and Consequences of Phago-Mixotrophic Mode of Nutrition.</title>
        <authorList>
            <person name="Burns J.A."/>
            <person name="Paasch A."/>
            <person name="Narechania A."/>
            <person name="Kim E."/>
        </authorList>
    </citation>
    <scope>NUCLEOTIDE SEQUENCE [LARGE SCALE GENOMIC DNA]</scope>
    <source>
        <strain evidence="3 4">PLY_AMNH</strain>
    </source>
</reference>
<organism evidence="3 4">
    <name type="scientific">Cymbomonas tetramitiformis</name>
    <dbReference type="NCBI Taxonomy" id="36881"/>
    <lineage>
        <taxon>Eukaryota</taxon>
        <taxon>Viridiplantae</taxon>
        <taxon>Chlorophyta</taxon>
        <taxon>Pyramimonadophyceae</taxon>
        <taxon>Pyramimonadales</taxon>
        <taxon>Pyramimonadaceae</taxon>
        <taxon>Cymbomonas</taxon>
    </lineage>
</organism>
<name>A0AAE0C6X0_9CHLO</name>
<accession>A0AAE0C6X0</accession>
<dbReference type="Gene3D" id="3.80.10.10">
    <property type="entry name" value="Ribonuclease Inhibitor"/>
    <property type="match status" value="2"/>
</dbReference>
<dbReference type="SUPFAM" id="SSF52058">
    <property type="entry name" value="L domain-like"/>
    <property type="match status" value="1"/>
</dbReference>
<dbReference type="EMBL" id="LGRX02027276">
    <property type="protein sequence ID" value="KAK3249512.1"/>
    <property type="molecule type" value="Genomic_DNA"/>
</dbReference>
<evidence type="ECO:0000313" key="4">
    <source>
        <dbReference type="Proteomes" id="UP001190700"/>
    </source>
</evidence>
<keyword evidence="4" id="KW-1185">Reference proteome</keyword>
<dbReference type="PANTHER" id="PTHR48064:SF6">
    <property type="entry name" value="RECEPTOR-LIKE PROTEIN KINASE 2"/>
    <property type="match status" value="1"/>
</dbReference>
<dbReference type="PANTHER" id="PTHR48064">
    <property type="entry name" value="OS01G0750400 PROTEIN"/>
    <property type="match status" value="1"/>
</dbReference>
<dbReference type="Proteomes" id="UP001190700">
    <property type="component" value="Unassembled WGS sequence"/>
</dbReference>
<dbReference type="InterPro" id="IPR053038">
    <property type="entry name" value="RLP_Defense"/>
</dbReference>
<comment type="subcellular location">
    <subcellularLocation>
        <location evidence="1">Cytoplasm</location>
        <location evidence="1">Cytoskeleton</location>
        <location evidence="1">Cilium axoneme</location>
    </subcellularLocation>
</comment>
<dbReference type="Pfam" id="PF00560">
    <property type="entry name" value="LRR_1"/>
    <property type="match status" value="1"/>
</dbReference>